<organism evidence="1">
    <name type="scientific">Herelleviridae sp. cttEB8</name>
    <dbReference type="NCBI Taxonomy" id="2825832"/>
    <lineage>
        <taxon>Viruses</taxon>
        <taxon>Duplodnaviria</taxon>
        <taxon>Heunggongvirae</taxon>
        <taxon>Uroviricota</taxon>
        <taxon>Caudoviricetes</taxon>
        <taxon>Herelleviridae</taxon>
    </lineage>
</organism>
<dbReference type="EMBL" id="BK015344">
    <property type="protein sequence ID" value="DAE02380.1"/>
    <property type="molecule type" value="Genomic_DNA"/>
</dbReference>
<reference evidence="1" key="1">
    <citation type="journal article" date="2021" name="Proc. Natl. Acad. Sci. U.S.A.">
        <title>A Catalog of Tens of Thousands of Viruses from Human Metagenomes Reveals Hidden Associations with Chronic Diseases.</title>
        <authorList>
            <person name="Tisza M.J."/>
            <person name="Buck C.B."/>
        </authorList>
    </citation>
    <scope>NUCLEOTIDE SEQUENCE</scope>
    <source>
        <strain evidence="1">CttEB8</strain>
    </source>
</reference>
<evidence type="ECO:0000313" key="1">
    <source>
        <dbReference type="EMBL" id="DAE02380.1"/>
    </source>
</evidence>
<accession>A0A8S5P853</accession>
<sequence length="43" mass="4696">MATSTCNRAACQCIAKLKALGVFSVLFVFIEKHSYICGGDRLE</sequence>
<name>A0A8S5P853_9CAUD</name>
<proteinExistence type="predicted"/>
<protein>
    <submittedName>
        <fullName evidence="1">Uncharacterized protein</fullName>
    </submittedName>
</protein>